<evidence type="ECO:0000256" key="5">
    <source>
        <dbReference type="PROSITE-ProRule" id="PRU00335"/>
    </source>
</evidence>
<feature type="DNA-binding region" description="H-T-H motif" evidence="5">
    <location>
        <begin position="34"/>
        <end position="53"/>
    </location>
</feature>
<keyword evidence="1" id="KW-0678">Repressor</keyword>
<keyword evidence="3 5" id="KW-0238">DNA-binding</keyword>
<accession>A0A4Q2M273</accession>
<dbReference type="InterPro" id="IPR036271">
    <property type="entry name" value="Tet_transcr_reg_TetR-rel_C_sf"/>
</dbReference>
<dbReference type="Gene3D" id="1.10.357.10">
    <property type="entry name" value="Tetracycline Repressor, domain 2"/>
    <property type="match status" value="1"/>
</dbReference>
<protein>
    <submittedName>
        <fullName evidence="7 8">AcrR family transcriptional regulator</fullName>
    </submittedName>
</protein>
<dbReference type="PROSITE" id="PS50977">
    <property type="entry name" value="HTH_TETR_2"/>
    <property type="match status" value="1"/>
</dbReference>
<dbReference type="OrthoDB" id="3210235at2"/>
<dbReference type="PANTHER" id="PTHR47506:SF1">
    <property type="entry name" value="HTH-TYPE TRANSCRIPTIONAL REGULATOR YJDC"/>
    <property type="match status" value="1"/>
</dbReference>
<dbReference type="InterPro" id="IPR001647">
    <property type="entry name" value="HTH_TetR"/>
</dbReference>
<dbReference type="GO" id="GO:0003677">
    <property type="term" value="F:DNA binding"/>
    <property type="evidence" value="ECO:0007669"/>
    <property type="project" value="UniProtKB-UniRule"/>
</dbReference>
<dbReference type="PRINTS" id="PR00455">
    <property type="entry name" value="HTHTETR"/>
</dbReference>
<dbReference type="Proteomes" id="UP000581087">
    <property type="component" value="Unassembled WGS sequence"/>
</dbReference>
<evidence type="ECO:0000256" key="1">
    <source>
        <dbReference type="ARBA" id="ARBA00022491"/>
    </source>
</evidence>
<dbReference type="SUPFAM" id="SSF46689">
    <property type="entry name" value="Homeodomain-like"/>
    <property type="match status" value="1"/>
</dbReference>
<evidence type="ECO:0000259" key="6">
    <source>
        <dbReference type="PROSITE" id="PS50977"/>
    </source>
</evidence>
<dbReference type="SUPFAM" id="SSF48498">
    <property type="entry name" value="Tetracyclin repressor-like, C-terminal domain"/>
    <property type="match status" value="1"/>
</dbReference>
<keyword evidence="4" id="KW-0804">Transcription</keyword>
<evidence type="ECO:0000313" key="10">
    <source>
        <dbReference type="Proteomes" id="UP000581087"/>
    </source>
</evidence>
<keyword evidence="2" id="KW-0805">Transcription regulation</keyword>
<reference evidence="7 10" key="2">
    <citation type="submission" date="2020-07" db="EMBL/GenBank/DDBJ databases">
        <title>Sequencing the genomes of 1000 actinobacteria strains.</title>
        <authorList>
            <person name="Klenk H.-P."/>
        </authorList>
    </citation>
    <scope>NUCLEOTIDE SEQUENCE [LARGE SCALE GENOMIC DNA]</scope>
    <source>
        <strain evidence="7 10">DSM 23870</strain>
    </source>
</reference>
<dbReference type="PANTHER" id="PTHR47506">
    <property type="entry name" value="TRANSCRIPTIONAL REGULATORY PROTEIN"/>
    <property type="match status" value="1"/>
</dbReference>
<evidence type="ECO:0000313" key="8">
    <source>
        <dbReference type="EMBL" id="RXZ86035.1"/>
    </source>
</evidence>
<dbReference type="Proteomes" id="UP000292686">
    <property type="component" value="Unassembled WGS sequence"/>
</dbReference>
<evidence type="ECO:0000256" key="4">
    <source>
        <dbReference type="ARBA" id="ARBA00023163"/>
    </source>
</evidence>
<evidence type="ECO:0000256" key="2">
    <source>
        <dbReference type="ARBA" id="ARBA00023015"/>
    </source>
</evidence>
<dbReference type="EMBL" id="JACCBI010000001">
    <property type="protein sequence ID" value="NYD68664.1"/>
    <property type="molecule type" value="Genomic_DNA"/>
</dbReference>
<evidence type="ECO:0000313" key="9">
    <source>
        <dbReference type="Proteomes" id="UP000292686"/>
    </source>
</evidence>
<dbReference type="InterPro" id="IPR039538">
    <property type="entry name" value="BetI_C"/>
</dbReference>
<dbReference type="Pfam" id="PF13977">
    <property type="entry name" value="TetR_C_6"/>
    <property type="match status" value="1"/>
</dbReference>
<comment type="caution">
    <text evidence="8">The sequence shown here is derived from an EMBL/GenBank/DDBJ whole genome shotgun (WGS) entry which is preliminary data.</text>
</comment>
<keyword evidence="9" id="KW-1185">Reference proteome</keyword>
<feature type="domain" description="HTH tetR-type" evidence="6">
    <location>
        <begin position="11"/>
        <end position="71"/>
    </location>
</feature>
<dbReference type="Pfam" id="PF00440">
    <property type="entry name" value="TetR_N"/>
    <property type="match status" value="1"/>
</dbReference>
<organism evidence="8 9">
    <name type="scientific">Agromyces atrinae</name>
    <dbReference type="NCBI Taxonomy" id="592376"/>
    <lineage>
        <taxon>Bacteria</taxon>
        <taxon>Bacillati</taxon>
        <taxon>Actinomycetota</taxon>
        <taxon>Actinomycetes</taxon>
        <taxon>Micrococcales</taxon>
        <taxon>Microbacteriaceae</taxon>
        <taxon>Agromyces</taxon>
    </lineage>
</organism>
<evidence type="ECO:0000256" key="3">
    <source>
        <dbReference type="ARBA" id="ARBA00023125"/>
    </source>
</evidence>
<name>A0A4Q2M273_9MICO</name>
<dbReference type="RefSeq" id="WP_129175670.1">
    <property type="nucleotide sequence ID" value="NZ_JACCBI010000001.1"/>
</dbReference>
<reference evidence="8 9" key="1">
    <citation type="submission" date="2019-01" db="EMBL/GenBank/DDBJ databases">
        <title>Agromyces.</title>
        <authorList>
            <person name="Li J."/>
        </authorList>
    </citation>
    <scope>NUCLEOTIDE SEQUENCE [LARGE SCALE GENOMIC DNA]</scope>
    <source>
        <strain evidence="8 9">DSM 23870</strain>
    </source>
</reference>
<gene>
    <name evidence="7" type="ORF">BJ972_003183</name>
    <name evidence="8" type="ORF">ESP50_12590</name>
</gene>
<sequence>MAREGRFAKGTARRESILATATEVLARDGYRGTSLRSIARALELEPAHILYYFDSREDLLQNVIARWDEDQLIQGWEPDPALTLDLYIGAIRRNLEIPGLIHLYLIFAAEAAQSDHPSHDFFRERFEKVRRMLATAVEYEQNAGRIDPAIDPDRTARLLIAVADGVQLQALMNPAIDAADDLAATITQLRSRVDHAVS</sequence>
<proteinExistence type="predicted"/>
<dbReference type="AlphaFoldDB" id="A0A4Q2M273"/>
<dbReference type="EMBL" id="SDPM01000006">
    <property type="protein sequence ID" value="RXZ86035.1"/>
    <property type="molecule type" value="Genomic_DNA"/>
</dbReference>
<dbReference type="InterPro" id="IPR009057">
    <property type="entry name" value="Homeodomain-like_sf"/>
</dbReference>
<evidence type="ECO:0000313" key="7">
    <source>
        <dbReference type="EMBL" id="NYD68664.1"/>
    </source>
</evidence>